<dbReference type="Proteomes" id="UP001296643">
    <property type="component" value="Unassembled WGS sequence"/>
</dbReference>
<organism evidence="1 20">
    <name type="scientific">Mediterraneibacter gnavus</name>
    <name type="common">Ruminococcus gnavus</name>
    <dbReference type="NCBI Taxonomy" id="33038"/>
    <lineage>
        <taxon>Bacteria</taxon>
        <taxon>Bacillati</taxon>
        <taxon>Bacillota</taxon>
        <taxon>Clostridia</taxon>
        <taxon>Lachnospirales</taxon>
        <taxon>Lachnospiraceae</taxon>
        <taxon>Mediterraneibacter</taxon>
    </lineage>
</organism>
<evidence type="ECO:0000313" key="9">
    <source>
        <dbReference type="EMBL" id="RGT41699.1"/>
    </source>
</evidence>
<dbReference type="SUPFAM" id="SSF46785">
    <property type="entry name" value="Winged helix' DNA-binding domain"/>
    <property type="match status" value="1"/>
</dbReference>
<evidence type="ECO:0000313" key="20">
    <source>
        <dbReference type="Proteomes" id="UP001297422"/>
    </source>
</evidence>
<dbReference type="EMBL" id="NIHT01000017">
    <property type="protein sequence ID" value="PLT73548.1"/>
    <property type="molecule type" value="Genomic_DNA"/>
</dbReference>
<dbReference type="EMBL" id="JAAIRM010000015">
    <property type="protein sequence ID" value="NSI19642.1"/>
    <property type="molecule type" value="Genomic_DNA"/>
</dbReference>
<dbReference type="EMBL" id="JAQMLA010000013">
    <property type="protein sequence ID" value="MDB8686290.1"/>
    <property type="molecule type" value="Genomic_DNA"/>
</dbReference>
<dbReference type="Proteomes" id="UP000285610">
    <property type="component" value="Unassembled WGS sequence"/>
</dbReference>
<dbReference type="Proteomes" id="UP001149331">
    <property type="component" value="Unassembled WGS sequence"/>
</dbReference>
<dbReference type="EMBL" id="QRQE01000016">
    <property type="protein sequence ID" value="RHM76973.1"/>
    <property type="molecule type" value="Genomic_DNA"/>
</dbReference>
<sequence>MLFTKECDYAIRIMRALSSGELISVSRICEMEHLPSAMTYKITRKLEKSGFLKSCRGTNGGYALNLKLAEISLYDLCAAIDPDILLLECMKEGYPCSMNSPKNPCLVHHEFCRLQNMLVQEMKQKSLAELFR</sequence>
<protein>
    <submittedName>
        <fullName evidence="1 8">Transcriptional regulator</fullName>
    </submittedName>
</protein>
<evidence type="ECO:0000313" key="10">
    <source>
        <dbReference type="EMBL" id="RHD04410.1"/>
    </source>
</evidence>
<dbReference type="EMBL" id="QRWQ01000001">
    <property type="protein sequence ID" value="RGT41699.1"/>
    <property type="molecule type" value="Genomic_DNA"/>
</dbReference>
<evidence type="ECO:0000313" key="7">
    <source>
        <dbReference type="EMBL" id="NSI65606.1"/>
    </source>
</evidence>
<evidence type="ECO:0000313" key="18">
    <source>
        <dbReference type="Proteomes" id="UP000285610"/>
    </source>
</evidence>
<dbReference type="Proteomes" id="UP000283834">
    <property type="component" value="Unassembled WGS sequence"/>
</dbReference>
<evidence type="ECO:0000313" key="2">
    <source>
        <dbReference type="EMBL" id="MCZ0690079.1"/>
    </source>
</evidence>
<evidence type="ECO:0000313" key="16">
    <source>
        <dbReference type="Proteomes" id="UP000283992"/>
    </source>
</evidence>
<dbReference type="EMBL" id="JAQMLR010000009">
    <property type="protein sequence ID" value="MDB8739196.1"/>
    <property type="molecule type" value="Genomic_DNA"/>
</dbReference>
<dbReference type="EMBL" id="QSIR01000019">
    <property type="protein sequence ID" value="RHD04410.1"/>
    <property type="molecule type" value="Genomic_DNA"/>
</dbReference>
<dbReference type="Proteomes" id="UP001076974">
    <property type="component" value="Unassembled WGS sequence"/>
</dbReference>
<dbReference type="InterPro" id="IPR036388">
    <property type="entry name" value="WH-like_DNA-bd_sf"/>
</dbReference>
<evidence type="ECO:0000313" key="6">
    <source>
        <dbReference type="EMBL" id="NSI19642.1"/>
    </source>
</evidence>
<reference evidence="5" key="7">
    <citation type="submission" date="2022-12" db="EMBL/GenBank/DDBJ databases">
        <title>Genome of R. gnavus strain RSHDN_120.</title>
        <authorList>
            <person name="Abdugheni R."/>
        </authorList>
    </citation>
    <scope>NUCLEOTIDE SEQUENCE</scope>
    <source>
        <strain evidence="5">RSHDN_120</strain>
    </source>
</reference>
<dbReference type="GeneID" id="57434390"/>
<dbReference type="Gene3D" id="1.10.10.10">
    <property type="entry name" value="Winged helix-like DNA-binding domain superfamily/Winged helix DNA-binding domain"/>
    <property type="match status" value="1"/>
</dbReference>
<gene>
    <name evidence="8" type="ORF">CDL23_11305</name>
    <name evidence="12" type="ORF">DW142_08915</name>
    <name evidence="11" type="ORF">DW270_03915</name>
    <name evidence="10" type="ORF">DW812_12340</name>
    <name evidence="9" type="ORF">DWX36_00220</name>
    <name evidence="13" type="ORF">DWZ50_07950</name>
    <name evidence="6" type="ORF">G4958_09815</name>
    <name evidence="7" type="ORF">G4981_10030</name>
    <name evidence="1" type="ORF">LIQ10_17425</name>
    <name evidence="5" type="ORF">O4N78_07060</name>
    <name evidence="2" type="ORF">OZZ16_09170</name>
    <name evidence="4" type="ORF">PNU63_10535</name>
    <name evidence="3" type="ORF">PNW85_06345</name>
</gene>
<reference evidence="2" key="6">
    <citation type="submission" date="2022-11" db="EMBL/GenBank/DDBJ databases">
        <title>Temperate bacteriophages infecting mucin-degrading bacterium Ruminococcus gnavus from the human gut.</title>
        <authorList>
            <person name="Buttimer C."/>
        </authorList>
    </citation>
    <scope>NUCLEOTIDE SEQUENCE</scope>
    <source>
        <strain evidence="2">CCUG 52279</strain>
    </source>
</reference>
<reference evidence="6" key="4">
    <citation type="submission" date="2020-02" db="EMBL/GenBank/DDBJ databases">
        <authorList>
            <person name="Littmann E."/>
            <person name="Sorbara M."/>
        </authorList>
    </citation>
    <scope>NUCLEOTIDE SEQUENCE</scope>
    <source>
        <strain evidence="7">MSK.11.9</strain>
        <strain evidence="6">MSK.22.53</strain>
    </source>
</reference>
<dbReference type="EMBL" id="JAPZEG010000007">
    <property type="protein sequence ID" value="MDE1203335.1"/>
    <property type="molecule type" value="Genomic_DNA"/>
</dbReference>
<evidence type="ECO:0000313" key="17">
    <source>
        <dbReference type="Proteomes" id="UP000284472"/>
    </source>
</evidence>
<reference evidence="1" key="5">
    <citation type="submission" date="2021-10" db="EMBL/GenBank/DDBJ databases">
        <title>Collection of gut derived symbiotic bacterial strains cultured from healthy donors.</title>
        <authorList>
            <person name="Lin H."/>
            <person name="Littmann E."/>
            <person name="Claire K."/>
            <person name="Pamer E."/>
        </authorList>
    </citation>
    <scope>NUCLEOTIDE SEQUENCE</scope>
    <source>
        <strain evidence="1">MSK.23.4</strain>
    </source>
</reference>
<dbReference type="NCBIfam" id="TIGR00738">
    <property type="entry name" value="rrf2_super"/>
    <property type="match status" value="1"/>
</dbReference>
<evidence type="ECO:0000313" key="12">
    <source>
        <dbReference type="EMBL" id="RHJ11627.1"/>
    </source>
</evidence>
<dbReference type="GO" id="GO:0005829">
    <property type="term" value="C:cytosol"/>
    <property type="evidence" value="ECO:0007669"/>
    <property type="project" value="TreeGrafter"/>
</dbReference>
<dbReference type="PROSITE" id="PS51197">
    <property type="entry name" value="HTH_RRF2_2"/>
    <property type="match status" value="1"/>
</dbReference>
<evidence type="ECO:0000313" key="4">
    <source>
        <dbReference type="EMBL" id="MDB8739196.1"/>
    </source>
</evidence>
<evidence type="ECO:0000313" key="19">
    <source>
        <dbReference type="Proteomes" id="UP000285697"/>
    </source>
</evidence>
<evidence type="ECO:0000313" key="15">
    <source>
        <dbReference type="Proteomes" id="UP000283834"/>
    </source>
</evidence>
<evidence type="ECO:0000313" key="8">
    <source>
        <dbReference type="EMBL" id="PLT73548.1"/>
    </source>
</evidence>
<evidence type="ECO:0000313" key="14">
    <source>
        <dbReference type="Proteomes" id="UP000235093"/>
    </source>
</evidence>
<dbReference type="Proteomes" id="UP001297422">
    <property type="component" value="Unassembled WGS sequence"/>
</dbReference>
<dbReference type="Proteomes" id="UP001211731">
    <property type="component" value="Unassembled WGS sequence"/>
</dbReference>
<dbReference type="Proteomes" id="UP001296581">
    <property type="component" value="Unassembled WGS sequence"/>
</dbReference>
<evidence type="ECO:0000313" key="11">
    <source>
        <dbReference type="EMBL" id="RHG21487.1"/>
    </source>
</evidence>
<dbReference type="Proteomes" id="UP000235093">
    <property type="component" value="Unassembled WGS sequence"/>
</dbReference>
<evidence type="ECO:0000313" key="1">
    <source>
        <dbReference type="EMBL" id="MCB5495491.1"/>
    </source>
</evidence>
<name>A0A2N5NUF6_MEDGN</name>
<accession>A0A2N5NUF6</accession>
<dbReference type="GO" id="GO:0003700">
    <property type="term" value="F:DNA-binding transcription factor activity"/>
    <property type="evidence" value="ECO:0007669"/>
    <property type="project" value="TreeGrafter"/>
</dbReference>
<evidence type="ECO:0000313" key="3">
    <source>
        <dbReference type="EMBL" id="MDB8686290.1"/>
    </source>
</evidence>
<dbReference type="InterPro" id="IPR000944">
    <property type="entry name" value="Tscrpt_reg_Rrf2"/>
</dbReference>
<dbReference type="EMBL" id="JAJBNC010000043">
    <property type="protein sequence ID" value="MCB5495491.1"/>
    <property type="molecule type" value="Genomic_DNA"/>
</dbReference>
<dbReference type="Proteomes" id="UP000283992">
    <property type="component" value="Unassembled WGS sequence"/>
</dbReference>
<reference evidence="6" key="3">
    <citation type="journal article" date="2020" name="Cell Host Microbe">
        <title>Functional and Genomic Variation between Human-Derived Isolates of Lachnospiraceae Reveals Inter- and Intra-Species Diversity.</title>
        <authorList>
            <person name="Sorbara M.T."/>
            <person name="Littmann E.R."/>
            <person name="Fontana E."/>
            <person name="Moody T.U."/>
            <person name="Kohout C.E."/>
            <person name="Gjonbalaj M."/>
            <person name="Eaton V."/>
            <person name="Seok R."/>
            <person name="Leiner I.M."/>
            <person name="Pamer E.G."/>
        </authorList>
    </citation>
    <scope>NUCLEOTIDE SEQUENCE</scope>
    <source>
        <strain evidence="7">MSK.11.9</strain>
        <strain evidence="6">MSK.22.53</strain>
    </source>
</reference>
<dbReference type="Proteomes" id="UP001212160">
    <property type="component" value="Unassembled WGS sequence"/>
</dbReference>
<reference evidence="8 14" key="1">
    <citation type="journal article" date="2017" name="Genome Med.">
        <title>A novel Ruminococcus gnavus clade enriched in inflammatory bowel disease patients.</title>
        <authorList>
            <person name="Hall A.B."/>
            <person name="Yassour M."/>
            <person name="Sauk J."/>
            <person name="Garner A."/>
            <person name="Jiang X."/>
            <person name="Arthur T."/>
            <person name="Lagoudas G.K."/>
            <person name="Vatanen T."/>
            <person name="Fornelos N."/>
            <person name="Wilson R."/>
            <person name="Bertha M."/>
            <person name="Cohen M."/>
            <person name="Garber J."/>
            <person name="Khalili H."/>
            <person name="Gevers D."/>
            <person name="Ananthakrishnan A.N."/>
            <person name="Kugathasan S."/>
            <person name="Lander E.S."/>
            <person name="Blainey P."/>
            <person name="Vlamakis H."/>
            <person name="Xavier R.J."/>
            <person name="Huttenhower C."/>
        </authorList>
    </citation>
    <scope>NUCLEOTIDE SEQUENCE [LARGE SCALE GENOMIC DNA]</scope>
    <source>
        <strain evidence="8 14">RJX1125</strain>
    </source>
</reference>
<dbReference type="RefSeq" id="WP_004842733.1">
    <property type="nucleotide sequence ID" value="NZ_AP031446.1"/>
</dbReference>
<dbReference type="InterPro" id="IPR036390">
    <property type="entry name" value="WH_DNA-bd_sf"/>
</dbReference>
<dbReference type="Pfam" id="PF02082">
    <property type="entry name" value="Rrf2"/>
    <property type="match status" value="1"/>
</dbReference>
<evidence type="ECO:0000313" key="5">
    <source>
        <dbReference type="EMBL" id="MDE1203335.1"/>
    </source>
</evidence>
<dbReference type="PANTHER" id="PTHR33221">
    <property type="entry name" value="WINGED HELIX-TURN-HELIX TRANSCRIPTIONAL REGULATOR, RRF2 FAMILY"/>
    <property type="match status" value="1"/>
</dbReference>
<dbReference type="EMBL" id="JAPRBD010000009">
    <property type="protein sequence ID" value="MCZ0690079.1"/>
    <property type="molecule type" value="Genomic_DNA"/>
</dbReference>
<reference evidence="3" key="8">
    <citation type="submission" date="2023-01" db="EMBL/GenBank/DDBJ databases">
        <title>Human gut microbiome strain richness.</title>
        <authorList>
            <person name="Chen-Liaw A."/>
        </authorList>
    </citation>
    <scope>NUCLEOTIDE SEQUENCE</scope>
    <source>
        <strain evidence="4">1001217st1_A9_1001217B_191108</strain>
        <strain evidence="3">RTP21484st1_H11_RTP21484_190118</strain>
    </source>
</reference>
<evidence type="ECO:0000313" key="13">
    <source>
        <dbReference type="EMBL" id="RHM76973.1"/>
    </source>
</evidence>
<dbReference type="STRING" id="33038.GCA_900067245_01812"/>
<comment type="caution">
    <text evidence="1">The sequence shown here is derived from an EMBL/GenBank/DDBJ whole genome shotgun (WGS) entry which is preliminary data.</text>
</comment>
<dbReference type="EMBL" id="QRIA01000003">
    <property type="protein sequence ID" value="RHG21487.1"/>
    <property type="molecule type" value="Genomic_DNA"/>
</dbReference>
<dbReference type="Proteomes" id="UP000285697">
    <property type="component" value="Unassembled WGS sequence"/>
</dbReference>
<reference evidence="15 16" key="2">
    <citation type="submission" date="2018-08" db="EMBL/GenBank/DDBJ databases">
        <title>A genome reference for cultivated species of the human gut microbiota.</title>
        <authorList>
            <person name="Zou Y."/>
            <person name="Xue W."/>
            <person name="Luo G."/>
        </authorList>
    </citation>
    <scope>NUCLEOTIDE SEQUENCE [LARGE SCALE GENOMIC DNA]</scope>
    <source>
        <strain evidence="9 15">AF19-16AC</strain>
        <strain evidence="13 18">AF33-12</strain>
        <strain evidence="12 16">AM12-54</strain>
        <strain evidence="11 19">AM22-7AC</strain>
        <strain evidence="10 17">AM32-6</strain>
    </source>
</reference>
<dbReference type="PANTHER" id="PTHR33221:SF2">
    <property type="entry name" value="TRANSCRIPTIONAL REGULATOR"/>
    <property type="match status" value="1"/>
</dbReference>
<dbReference type="EMBL" id="JAAIRY010000016">
    <property type="protein sequence ID" value="NSI65606.1"/>
    <property type="molecule type" value="Genomic_DNA"/>
</dbReference>
<dbReference type="EMBL" id="QRLN01000010">
    <property type="protein sequence ID" value="RHJ11627.1"/>
    <property type="molecule type" value="Genomic_DNA"/>
</dbReference>
<dbReference type="AlphaFoldDB" id="A0A2N5NUF6"/>
<proteinExistence type="predicted"/>
<dbReference type="Proteomes" id="UP000284472">
    <property type="component" value="Unassembled WGS sequence"/>
</dbReference>